<dbReference type="EMBL" id="JAUSVB010000005">
    <property type="protein sequence ID" value="MDQ0375200.1"/>
    <property type="molecule type" value="Genomic_DNA"/>
</dbReference>
<gene>
    <name evidence="4" type="ORF">J2X26_003530</name>
</gene>
<keyword evidence="2" id="KW-1133">Transmembrane helix</keyword>
<proteinExistence type="predicted"/>
<protein>
    <submittedName>
        <fullName evidence="4">Macrolide-specific efflux system membrane fusion protein</fullName>
    </submittedName>
</protein>
<feature type="domain" description="Multidrug resistance protein MdtA-like C-terminal permuted SH3" evidence="3">
    <location>
        <begin position="283"/>
        <end position="339"/>
    </location>
</feature>
<feature type="compositionally biased region" description="Gly residues" evidence="1">
    <location>
        <begin position="362"/>
        <end position="373"/>
    </location>
</feature>
<evidence type="ECO:0000256" key="2">
    <source>
        <dbReference type="SAM" id="Phobius"/>
    </source>
</evidence>
<keyword evidence="2" id="KW-0472">Membrane</keyword>
<organism evidence="4 5">
    <name type="scientific">Cellulomonas humilata</name>
    <dbReference type="NCBI Taxonomy" id="144055"/>
    <lineage>
        <taxon>Bacteria</taxon>
        <taxon>Bacillati</taxon>
        <taxon>Actinomycetota</taxon>
        <taxon>Actinomycetes</taxon>
        <taxon>Micrococcales</taxon>
        <taxon>Cellulomonadaceae</taxon>
        <taxon>Cellulomonas</taxon>
    </lineage>
</organism>
<dbReference type="PANTHER" id="PTHR30469">
    <property type="entry name" value="MULTIDRUG RESISTANCE PROTEIN MDTA"/>
    <property type="match status" value="1"/>
</dbReference>
<evidence type="ECO:0000259" key="3">
    <source>
        <dbReference type="Pfam" id="PF25967"/>
    </source>
</evidence>
<dbReference type="Gene3D" id="1.10.287.470">
    <property type="entry name" value="Helix hairpin bin"/>
    <property type="match status" value="1"/>
</dbReference>
<evidence type="ECO:0000313" key="4">
    <source>
        <dbReference type="EMBL" id="MDQ0375200.1"/>
    </source>
</evidence>
<reference evidence="4 5" key="1">
    <citation type="submission" date="2023-07" db="EMBL/GenBank/DDBJ databases">
        <title>Sorghum-associated microbial communities from plants grown in Nebraska, USA.</title>
        <authorList>
            <person name="Schachtman D."/>
        </authorList>
    </citation>
    <scope>NUCLEOTIDE SEQUENCE [LARGE SCALE GENOMIC DNA]</scope>
    <source>
        <strain evidence="4 5">BE332</strain>
    </source>
</reference>
<evidence type="ECO:0000256" key="1">
    <source>
        <dbReference type="SAM" id="MobiDB-lite"/>
    </source>
</evidence>
<feature type="region of interest" description="Disordered" evidence="1">
    <location>
        <begin position="345"/>
        <end position="384"/>
    </location>
</feature>
<dbReference type="PANTHER" id="PTHR30469:SF33">
    <property type="entry name" value="SLR1207 PROTEIN"/>
    <property type="match status" value="1"/>
</dbReference>
<dbReference type="Gene3D" id="2.40.50.100">
    <property type="match status" value="1"/>
</dbReference>
<feature type="compositionally biased region" description="Low complexity" evidence="1">
    <location>
        <begin position="374"/>
        <end position="384"/>
    </location>
</feature>
<dbReference type="InterPro" id="IPR058627">
    <property type="entry name" value="MdtA-like_C"/>
</dbReference>
<name>A0ABU0EIT5_9CELL</name>
<dbReference type="Pfam" id="PF25967">
    <property type="entry name" value="RND-MFP_C"/>
    <property type="match status" value="1"/>
</dbReference>
<comment type="caution">
    <text evidence="4">The sequence shown here is derived from an EMBL/GenBank/DDBJ whole genome shotgun (WGS) entry which is preliminary data.</text>
</comment>
<dbReference type="SUPFAM" id="SSF111369">
    <property type="entry name" value="HlyD-like secretion proteins"/>
    <property type="match status" value="1"/>
</dbReference>
<sequence length="384" mass="38282">MQHVWRRTTPLTRTVTAVVLVALVAAGIWWFGIRDASAASAESVTRTVAASLTTMQKSVSGSGTLTPSVQEDVSFEVTGTVTAVPVAVGQTVTVGQPLATVDTLQLTADLLQAKATLADAQAKLADASGTAQVAAAQAQVDVAQSGVDTAQSAMDGATLTAPVAGLLTAVNVEVGDAVGSSAGPSASGETEAQFTIVGTDAWEVEVTVSDADVALIEVEDQAEVTLDGGGEPVFGTISAIGLLSTSDSGVAAYPVTVAVTGDQEGLHDGVAAEVELVYERRTDVLTVPSLAVATAADGTTTVQQTDSDGELVDVPVTTGETSGNVTEITEGLAEGDEVVLAVFTPGTGGTGRQNQGTFPEGGFQGGPPDGGDGPVFQQGGPANG</sequence>
<dbReference type="Gene3D" id="2.40.420.20">
    <property type="match status" value="1"/>
</dbReference>
<dbReference type="Proteomes" id="UP001239626">
    <property type="component" value="Unassembled WGS sequence"/>
</dbReference>
<keyword evidence="5" id="KW-1185">Reference proteome</keyword>
<accession>A0ABU0EIT5</accession>
<dbReference type="Gene3D" id="2.40.30.170">
    <property type="match status" value="1"/>
</dbReference>
<dbReference type="RefSeq" id="WP_307494007.1">
    <property type="nucleotide sequence ID" value="NZ_JAUSVB010000005.1"/>
</dbReference>
<feature type="transmembrane region" description="Helical" evidence="2">
    <location>
        <begin position="12"/>
        <end position="32"/>
    </location>
</feature>
<keyword evidence="2" id="KW-0812">Transmembrane</keyword>
<feature type="compositionally biased region" description="Low complexity" evidence="1">
    <location>
        <begin position="352"/>
        <end position="361"/>
    </location>
</feature>
<evidence type="ECO:0000313" key="5">
    <source>
        <dbReference type="Proteomes" id="UP001239626"/>
    </source>
</evidence>